<name>A0A4U9V2Q9_9SPHI</name>
<gene>
    <name evidence="1" type="ORF">NCTC11429_02391</name>
</gene>
<sequence>MITSQILTSLWSSHTKYLAVPEWSLSANKNEKHEKFFLADTRREGIHGCVQEKQKSIRRMLKRKWSVHLNTPLRYM</sequence>
<dbReference type="EMBL" id="LR590484">
    <property type="protein sequence ID" value="VTR40765.1"/>
    <property type="molecule type" value="Genomic_DNA"/>
</dbReference>
<protein>
    <submittedName>
        <fullName evidence="1">Uncharacterized protein</fullName>
    </submittedName>
</protein>
<dbReference type="AlphaFoldDB" id="A0A4U9V2Q9"/>
<organism evidence="1 2">
    <name type="scientific">Sphingobacterium thalpophilum</name>
    <dbReference type="NCBI Taxonomy" id="259"/>
    <lineage>
        <taxon>Bacteria</taxon>
        <taxon>Pseudomonadati</taxon>
        <taxon>Bacteroidota</taxon>
        <taxon>Sphingobacteriia</taxon>
        <taxon>Sphingobacteriales</taxon>
        <taxon>Sphingobacteriaceae</taxon>
        <taxon>Sphingobacterium</taxon>
    </lineage>
</organism>
<accession>A0A4U9V2Q9</accession>
<dbReference type="KEGG" id="stha:NCTC11429_02391"/>
<dbReference type="Proteomes" id="UP000308196">
    <property type="component" value="Chromosome"/>
</dbReference>
<evidence type="ECO:0000313" key="2">
    <source>
        <dbReference type="Proteomes" id="UP000308196"/>
    </source>
</evidence>
<reference evidence="1 2" key="1">
    <citation type="submission" date="2019-05" db="EMBL/GenBank/DDBJ databases">
        <authorList>
            <consortium name="Pathogen Informatics"/>
        </authorList>
    </citation>
    <scope>NUCLEOTIDE SEQUENCE [LARGE SCALE GENOMIC DNA]</scope>
    <source>
        <strain evidence="1 2">NCTC11429</strain>
    </source>
</reference>
<evidence type="ECO:0000313" key="1">
    <source>
        <dbReference type="EMBL" id="VTR40765.1"/>
    </source>
</evidence>
<proteinExistence type="predicted"/>